<accession>J5KPM6</accession>
<keyword evidence="5" id="KW-0444">Lipid biosynthesis</keyword>
<evidence type="ECO:0000256" key="1">
    <source>
        <dbReference type="ARBA" id="ARBA00002056"/>
    </source>
</evidence>
<evidence type="ECO:0000256" key="7">
    <source>
        <dbReference type="ARBA" id="ARBA00022676"/>
    </source>
</evidence>
<sequence length="374" mass="42693">MQNSEVIKIGIIAGEHSGDLIGSKLIEQIKKDYKIKIYGIGGPMLTKVGLKSKFDFNELQVMGLIEPILRIRRLLFIRKTIKKYFLEKNIDVFIGVDSPDFNLNIHKYFKTRTSTKTIQLVSPSVWGWRKGRLKNIKKYIDMTICLFNFEHTFYKENNHKSMHLGHPFVDLKEAHKDDVIKKYELNAAKKYISVLPGSRPSEIKNMMPIYLDAMKDIKKINDDYFFLIPAADHELKEQISNYVGDLGNTIIEVNAANDFLSLSDYSIVTSGTASLQAAVLNSFPIICYKTNFISYSIISRLLTIDMVGLPNLLLGKKVFPELIQDQCKSNQILNEITNINHNSNFINYKSLNIQGLLKGSGFERVSKQIISLLN</sequence>
<evidence type="ECO:0000256" key="6">
    <source>
        <dbReference type="ARBA" id="ARBA00022556"/>
    </source>
</evidence>
<dbReference type="NCBIfam" id="TIGR00215">
    <property type="entry name" value="lpxB"/>
    <property type="match status" value="1"/>
</dbReference>
<comment type="catalytic activity">
    <reaction evidence="10">
        <text>a lipid X + a UDP-2-N,3-O-bis[(3R)-3-hydroxyacyl]-alpha-D-glucosamine = a lipid A disaccharide + UDP + H(+)</text>
        <dbReference type="Rhea" id="RHEA:67828"/>
        <dbReference type="ChEBI" id="CHEBI:15378"/>
        <dbReference type="ChEBI" id="CHEBI:58223"/>
        <dbReference type="ChEBI" id="CHEBI:137748"/>
        <dbReference type="ChEBI" id="CHEBI:176338"/>
        <dbReference type="ChEBI" id="CHEBI:176343"/>
        <dbReference type="EC" id="2.4.1.182"/>
    </reaction>
</comment>
<dbReference type="GO" id="GO:0009245">
    <property type="term" value="P:lipid A biosynthetic process"/>
    <property type="evidence" value="ECO:0007669"/>
    <property type="project" value="UniProtKB-UniRule"/>
</dbReference>
<dbReference type="GO" id="GO:0008915">
    <property type="term" value="F:lipid-A-disaccharide synthase activity"/>
    <property type="evidence" value="ECO:0007669"/>
    <property type="project" value="UniProtKB-UniRule"/>
</dbReference>
<protein>
    <recommendedName>
        <fullName evidence="4 11">Lipid-A-disaccharide synthase</fullName>
        <ecNumber evidence="3 11">2.4.1.182</ecNumber>
    </recommendedName>
</protein>
<evidence type="ECO:0000256" key="8">
    <source>
        <dbReference type="ARBA" id="ARBA00022679"/>
    </source>
</evidence>
<reference evidence="12 13" key="1">
    <citation type="journal article" date="2012" name="ISME J.">
        <title>Genomic insights to SAR86, an abundant and uncultivated marine bacterial lineage.</title>
        <authorList>
            <person name="Dupont C.L."/>
            <person name="Rusch D.B."/>
            <person name="Yooseph S."/>
            <person name="Lombardo M.J."/>
            <person name="Richter R.A."/>
            <person name="Valas R."/>
            <person name="Novotny M."/>
            <person name="Yee-Greenbaum J."/>
            <person name="Selengut J.D."/>
            <person name="Haft D.H."/>
            <person name="Halpern A.L."/>
            <person name="Lasken R.S."/>
            <person name="Nealson K."/>
            <person name="Friedman R."/>
            <person name="Venter J.C."/>
        </authorList>
    </citation>
    <scope>NUCLEOTIDE SEQUENCE [LARGE SCALE GENOMIC DNA]</scope>
</reference>
<comment type="function">
    <text evidence="1">Condensation of UDP-2,3-diacylglucosamine and 2,3-diacylglucosamine-1-phosphate to form lipid A disaccharide, a precursor of lipid A, a phosphorylated glycolipid that anchors the lipopolysaccharide to the outer membrane of the cell.</text>
</comment>
<evidence type="ECO:0000313" key="13">
    <source>
        <dbReference type="Proteomes" id="UP000010116"/>
    </source>
</evidence>
<name>J5KPM6_9GAMM</name>
<dbReference type="EC" id="2.4.1.182" evidence="3 11"/>
<dbReference type="Proteomes" id="UP000010116">
    <property type="component" value="Unassembled WGS sequence"/>
</dbReference>
<dbReference type="PANTHER" id="PTHR30372:SF4">
    <property type="entry name" value="LIPID-A-DISACCHARIDE SYNTHASE, MITOCHONDRIAL-RELATED"/>
    <property type="match status" value="1"/>
</dbReference>
<gene>
    <name evidence="12" type="primary">lpxB</name>
    <name evidence="12" type="ORF">NT02SARS_0238</name>
</gene>
<dbReference type="PANTHER" id="PTHR30372">
    <property type="entry name" value="LIPID-A-DISACCHARIDE SYNTHASE"/>
    <property type="match status" value="1"/>
</dbReference>
<evidence type="ECO:0000256" key="5">
    <source>
        <dbReference type="ARBA" id="ARBA00022516"/>
    </source>
</evidence>
<keyword evidence="8 12" id="KW-0808">Transferase</keyword>
<organism evidence="12 13">
    <name type="scientific">SAR86 cluster bacterium SAR86B</name>
    <dbReference type="NCBI Taxonomy" id="1123867"/>
    <lineage>
        <taxon>Bacteria</taxon>
        <taxon>Pseudomonadati</taxon>
        <taxon>Pseudomonadota</taxon>
        <taxon>Gammaproteobacteria</taxon>
        <taxon>SAR86 cluster</taxon>
    </lineage>
</organism>
<evidence type="ECO:0000256" key="3">
    <source>
        <dbReference type="ARBA" id="ARBA00012687"/>
    </source>
</evidence>
<keyword evidence="7 12" id="KW-0328">Glycosyltransferase</keyword>
<dbReference type="Pfam" id="PF02684">
    <property type="entry name" value="LpxB"/>
    <property type="match status" value="1"/>
</dbReference>
<comment type="similarity">
    <text evidence="2">Belongs to the LpxB family.</text>
</comment>
<dbReference type="HOGENOM" id="CLU_036577_0_0_6"/>
<dbReference type="GO" id="GO:0005543">
    <property type="term" value="F:phospholipid binding"/>
    <property type="evidence" value="ECO:0007669"/>
    <property type="project" value="TreeGrafter"/>
</dbReference>
<dbReference type="GO" id="GO:0016020">
    <property type="term" value="C:membrane"/>
    <property type="evidence" value="ECO:0007669"/>
    <property type="project" value="GOC"/>
</dbReference>
<dbReference type="EMBL" id="JH611165">
    <property type="protein sequence ID" value="EJP73636.1"/>
    <property type="molecule type" value="Genomic_DNA"/>
</dbReference>
<keyword evidence="9" id="KW-0443">Lipid metabolism</keyword>
<evidence type="ECO:0000256" key="4">
    <source>
        <dbReference type="ARBA" id="ARBA00020902"/>
    </source>
</evidence>
<evidence type="ECO:0000256" key="11">
    <source>
        <dbReference type="NCBIfam" id="TIGR00215"/>
    </source>
</evidence>
<evidence type="ECO:0000256" key="2">
    <source>
        <dbReference type="ARBA" id="ARBA00007868"/>
    </source>
</evidence>
<evidence type="ECO:0000313" key="12">
    <source>
        <dbReference type="EMBL" id="EJP73636.1"/>
    </source>
</evidence>
<evidence type="ECO:0000256" key="10">
    <source>
        <dbReference type="ARBA" id="ARBA00048975"/>
    </source>
</evidence>
<dbReference type="AlphaFoldDB" id="J5KPM6"/>
<keyword evidence="6" id="KW-0441">Lipid A biosynthesis</keyword>
<proteinExistence type="inferred from homology"/>
<dbReference type="InterPro" id="IPR003835">
    <property type="entry name" value="Glyco_trans_19"/>
</dbReference>
<evidence type="ECO:0000256" key="9">
    <source>
        <dbReference type="ARBA" id="ARBA00023098"/>
    </source>
</evidence>
<dbReference type="SUPFAM" id="SSF53756">
    <property type="entry name" value="UDP-Glycosyltransferase/glycogen phosphorylase"/>
    <property type="match status" value="1"/>
</dbReference>